<gene>
    <name evidence="2" type="ORF">CYCCA115_LOCUS14769</name>
</gene>
<proteinExistence type="predicted"/>
<dbReference type="EMBL" id="CAKOGP040001858">
    <property type="protein sequence ID" value="CAJ1954174.1"/>
    <property type="molecule type" value="Genomic_DNA"/>
</dbReference>
<feature type="chain" id="PRO_5042109199" evidence="1">
    <location>
        <begin position="32"/>
        <end position="338"/>
    </location>
</feature>
<evidence type="ECO:0000313" key="2">
    <source>
        <dbReference type="EMBL" id="CAJ1954174.1"/>
    </source>
</evidence>
<feature type="signal peptide" evidence="1">
    <location>
        <begin position="1"/>
        <end position="31"/>
    </location>
</feature>
<comment type="caution">
    <text evidence="2">The sequence shown here is derived from an EMBL/GenBank/DDBJ whole genome shotgun (WGS) entry which is preliminary data.</text>
</comment>
<reference evidence="2" key="1">
    <citation type="submission" date="2023-08" db="EMBL/GenBank/DDBJ databases">
        <authorList>
            <person name="Audoor S."/>
            <person name="Bilcke G."/>
        </authorList>
    </citation>
    <scope>NUCLEOTIDE SEQUENCE</scope>
</reference>
<keyword evidence="3" id="KW-1185">Reference proteome</keyword>
<dbReference type="AlphaFoldDB" id="A0AAD2FV91"/>
<sequence>MRQFSMRIAALPASISLLATILSFECNHVLAQPNLQDYILNAPACSISQEDLNVHCDFSNIEPLDGNIAHFITGFDNCQGSAARDSELSLSAATGTAVSGGYSVIVDINTDFNLTNGESETFTFCLLTHLRDASNNLMIYQGEKINSTFTSDGEFTVSDLDTETFDGVNVDVNSDTKIFAVTAYRCDLSRNQITTPPVAVGVTLLICIDTGDTKVVISAVNGFYGVKTNVAQTDLLAGNTEVLGLSTDTVTIGTRPFVKFFEDTDLLEVLGTVSLDIGDSGASRQLRMRKLQVGGKEDTFDVKVEVETQREASVAARHACATTGMVGVFLTAMTISFA</sequence>
<name>A0AAD2FV91_9STRA</name>
<evidence type="ECO:0000256" key="1">
    <source>
        <dbReference type="SAM" id="SignalP"/>
    </source>
</evidence>
<protein>
    <submittedName>
        <fullName evidence="2">Uncharacterized protein</fullName>
    </submittedName>
</protein>
<organism evidence="2 3">
    <name type="scientific">Cylindrotheca closterium</name>
    <dbReference type="NCBI Taxonomy" id="2856"/>
    <lineage>
        <taxon>Eukaryota</taxon>
        <taxon>Sar</taxon>
        <taxon>Stramenopiles</taxon>
        <taxon>Ochrophyta</taxon>
        <taxon>Bacillariophyta</taxon>
        <taxon>Bacillariophyceae</taxon>
        <taxon>Bacillariophycidae</taxon>
        <taxon>Bacillariales</taxon>
        <taxon>Bacillariaceae</taxon>
        <taxon>Cylindrotheca</taxon>
    </lineage>
</organism>
<dbReference type="Proteomes" id="UP001295423">
    <property type="component" value="Unassembled WGS sequence"/>
</dbReference>
<accession>A0AAD2FV91</accession>
<evidence type="ECO:0000313" key="3">
    <source>
        <dbReference type="Proteomes" id="UP001295423"/>
    </source>
</evidence>
<keyword evidence="1" id="KW-0732">Signal</keyword>